<dbReference type="EMBL" id="JACHHO010000002">
    <property type="protein sequence ID" value="MBB5204844.1"/>
    <property type="molecule type" value="Genomic_DNA"/>
</dbReference>
<dbReference type="CDD" id="cd02980">
    <property type="entry name" value="TRX_Fd_family"/>
    <property type="match status" value="1"/>
</dbReference>
<protein>
    <submittedName>
        <fullName evidence="1">Putative metal-binding protein</fullName>
    </submittedName>
</protein>
<dbReference type="AlphaFoldDB" id="A0A840S7T1"/>
<name>A0A840S7T1_9BURK</name>
<dbReference type="RefSeq" id="WP_138855515.1">
    <property type="nucleotide sequence ID" value="NZ_CP040709.1"/>
</dbReference>
<reference evidence="1 2" key="1">
    <citation type="submission" date="2020-08" db="EMBL/GenBank/DDBJ databases">
        <title>Genomic Encyclopedia of Type Strains, Phase IV (KMG-IV): sequencing the most valuable type-strain genomes for metagenomic binning, comparative biology and taxonomic classification.</title>
        <authorList>
            <person name="Goeker M."/>
        </authorList>
    </citation>
    <scope>NUCLEOTIDE SEQUENCE [LARGE SCALE GENOMIC DNA]</scope>
    <source>
        <strain evidence="1 2">DSM 23958</strain>
    </source>
</reference>
<organism evidence="1 2">
    <name type="scientific">Inhella inkyongensis</name>
    <dbReference type="NCBI Taxonomy" id="392593"/>
    <lineage>
        <taxon>Bacteria</taxon>
        <taxon>Pseudomonadati</taxon>
        <taxon>Pseudomonadota</taxon>
        <taxon>Betaproteobacteria</taxon>
        <taxon>Burkholderiales</taxon>
        <taxon>Sphaerotilaceae</taxon>
        <taxon>Inhella</taxon>
    </lineage>
</organism>
<proteinExistence type="predicted"/>
<dbReference type="Pfam" id="PF07845">
    <property type="entry name" value="DUF1636"/>
    <property type="match status" value="1"/>
</dbReference>
<dbReference type="InterPro" id="IPR012863">
    <property type="entry name" value="DUF1636"/>
</dbReference>
<dbReference type="Proteomes" id="UP000554837">
    <property type="component" value="Unassembled WGS sequence"/>
</dbReference>
<keyword evidence="2" id="KW-1185">Reference proteome</keyword>
<evidence type="ECO:0000313" key="1">
    <source>
        <dbReference type="EMBL" id="MBB5204844.1"/>
    </source>
</evidence>
<dbReference type="OrthoDB" id="424426at2"/>
<comment type="caution">
    <text evidence="1">The sequence shown here is derived from an EMBL/GenBank/DDBJ whole genome shotgun (WGS) entry which is preliminary data.</text>
</comment>
<evidence type="ECO:0000313" key="2">
    <source>
        <dbReference type="Proteomes" id="UP000554837"/>
    </source>
</evidence>
<gene>
    <name evidence="1" type="ORF">HNQ51_002158</name>
</gene>
<accession>A0A840S7T1</accession>
<sequence length="113" mass="11731">MSELIVCTTCQDGRGQALLELVENEALARDCPVPVRGTACMGGCSQGCTAALQGAGKHSYLFGGLTVEEGAAADLLEVALQHRAAGDGRLEWAARPERLKSGLLARLPPLVTA</sequence>